<evidence type="ECO:0000259" key="7">
    <source>
        <dbReference type="PROSITE" id="PS50991"/>
    </source>
</evidence>
<dbReference type="PANTHER" id="PTHR42738:SF7">
    <property type="entry name" value="HYDROXYMETHYLGLUTARYL-COA LYASE"/>
    <property type="match status" value="1"/>
</dbReference>
<evidence type="ECO:0000256" key="4">
    <source>
        <dbReference type="ARBA" id="ARBA00022723"/>
    </source>
</evidence>
<dbReference type="CDD" id="cd07938">
    <property type="entry name" value="DRE_TIM_HMGL"/>
    <property type="match status" value="1"/>
</dbReference>
<proteinExistence type="inferred from homology"/>
<dbReference type="InterPro" id="IPR013785">
    <property type="entry name" value="Aldolase_TIM"/>
</dbReference>
<gene>
    <name evidence="8" type="ORF">SSS_5959</name>
</gene>
<evidence type="ECO:0000256" key="3">
    <source>
        <dbReference type="ARBA" id="ARBA00012910"/>
    </source>
</evidence>
<reference evidence="8" key="2">
    <citation type="submission" date="2020-01" db="EMBL/GenBank/DDBJ databases">
        <authorList>
            <person name="Korhonen P.K.K."/>
            <person name="Guangxu M.G."/>
            <person name="Wang T.W."/>
            <person name="Stroehlein A.J.S."/>
            <person name="Young N.D."/>
            <person name="Ang C.-S.A."/>
            <person name="Fernando D.W.F."/>
            <person name="Lu H.L."/>
            <person name="Taylor S.T."/>
            <person name="Ehtesham M.E.M."/>
            <person name="Najaraj S.H.N."/>
            <person name="Harsha G.H.G."/>
            <person name="Madugundu A.M."/>
            <person name="Renuse S.R."/>
            <person name="Holt D.H."/>
            <person name="Pandey A.P."/>
            <person name="Papenfuss A.P."/>
            <person name="Gasser R.B.G."/>
            <person name="Fischer K.F."/>
        </authorList>
    </citation>
    <scope>NUCLEOTIDE SEQUENCE</scope>
    <source>
        <strain evidence="8">SSS_KF_BRIS2020</strain>
    </source>
</reference>
<dbReference type="GO" id="GO:0004419">
    <property type="term" value="F:hydroxymethylglutaryl-CoA lyase activity"/>
    <property type="evidence" value="ECO:0007669"/>
    <property type="project" value="UniProtKB-EC"/>
</dbReference>
<dbReference type="OrthoDB" id="1905920at2759"/>
<accession>A0A834RBQ6</accession>
<dbReference type="UniPathway" id="UPA00896">
    <property type="reaction ID" value="UER00863"/>
</dbReference>
<evidence type="ECO:0000313" key="9">
    <source>
        <dbReference type="EnsemblMetazoa" id="KAF7493706.1"/>
    </source>
</evidence>
<evidence type="ECO:0000313" key="10">
    <source>
        <dbReference type="Proteomes" id="UP000070412"/>
    </source>
</evidence>
<reference evidence="9" key="3">
    <citation type="submission" date="2022-06" db="UniProtKB">
        <authorList>
            <consortium name="EnsemblMetazoa"/>
        </authorList>
    </citation>
    <scope>IDENTIFICATION</scope>
</reference>
<protein>
    <recommendedName>
        <fullName evidence="3">hydroxymethylglutaryl-CoA lyase</fullName>
        <ecNumber evidence="3">4.1.3.4</ecNumber>
    </recommendedName>
</protein>
<evidence type="ECO:0000256" key="5">
    <source>
        <dbReference type="ARBA" id="ARBA00023239"/>
    </source>
</evidence>
<dbReference type="Pfam" id="PF00682">
    <property type="entry name" value="HMGL-like"/>
    <property type="match status" value="1"/>
</dbReference>
<dbReference type="FunFam" id="3.20.20.70:FF:000201">
    <property type="entry name" value="Hydroxymethylglutaryl-CoA lyase"/>
    <property type="match status" value="1"/>
</dbReference>
<dbReference type="InterPro" id="IPR000891">
    <property type="entry name" value="PYR_CT"/>
</dbReference>
<comment type="similarity">
    <text evidence="2">Belongs to the HMG-CoA lyase family.</text>
</comment>
<sequence>MNRILISLDTSMWSKNIIVSQLLGANSLKLKLEPRHRQQLKRIHSFCSFKFEAKQKQQQQQQQTKRSESMIFKPTNYANNGLNEIKLLLGNKFQQQQQHHRQQQSATILKKFIVVGGDDDEIIDNFFARNSSQMLPSLRTLRPISLLSRKTIETNIDEDDNNLVFNVVSIDKKRNKKSDSIQNDSKNRVFPISSNISEAKRNISGPLMNIKTHLPYDYESLPSDLNRKNSEYLMNTTPYYRKELIRQEQQQLKPKHHTLGTSSGFSWNHPNYFPNYSRLYQSNGRNDKLFHFLRNDVPQSLRNLCSNSSSSSDSSSAVTNQPSLSKYPEFVKIVEVGPRDGLQNEKEYVPSETKTKFIDLLSASGLTVVEATAFVSPKWVPQMRDHIDVFKSLNTAKKVSINYPVLVPNLKGLKDAMAVGVKEIAVFTTVSETFCLKNVNCSIKESLIRIQEIVNMALKNNIKVRGYVSCCLGCPYEGFITPDRTAKLVHKLYEMGCYEISLGDTIGIGTPDKMRNLLQETLKYVPANVVAVHCHDTYGQALVNILTALEMGITVVDSSVAGLGGCPFARGATGNVATEDVVYMLHGIGIQTGVDIMKLIDAGNYICKALNRETSSKVGRALMAKLS</sequence>
<feature type="domain" description="Pyruvate carboxyltransferase" evidence="7">
    <location>
        <begin position="331"/>
        <end position="600"/>
    </location>
</feature>
<dbReference type="Proteomes" id="UP000070412">
    <property type="component" value="Unassembled WGS sequence"/>
</dbReference>
<dbReference type="EC" id="4.1.3.4" evidence="3"/>
<evidence type="ECO:0000313" key="8">
    <source>
        <dbReference type="EMBL" id="KAF7493706.1"/>
    </source>
</evidence>
<name>A0A834RBQ6_SARSC</name>
<dbReference type="Gene3D" id="3.20.20.70">
    <property type="entry name" value="Aldolase class I"/>
    <property type="match status" value="1"/>
</dbReference>
<keyword evidence="5 8" id="KW-0456">Lyase</keyword>
<dbReference type="GO" id="GO:0046872">
    <property type="term" value="F:metal ion binding"/>
    <property type="evidence" value="ECO:0007669"/>
    <property type="project" value="UniProtKB-KW"/>
</dbReference>
<dbReference type="EnsemblMetazoa" id="SSS_5959s_mrna">
    <property type="protein sequence ID" value="KAF7493706.1"/>
    <property type="gene ID" value="SSS_5959"/>
</dbReference>
<evidence type="ECO:0000256" key="2">
    <source>
        <dbReference type="ARBA" id="ARBA00009405"/>
    </source>
</evidence>
<evidence type="ECO:0000256" key="1">
    <source>
        <dbReference type="ARBA" id="ARBA00005143"/>
    </source>
</evidence>
<organism evidence="8">
    <name type="scientific">Sarcoptes scabiei</name>
    <name type="common">Itch mite</name>
    <name type="synonym">Acarus scabiei</name>
    <dbReference type="NCBI Taxonomy" id="52283"/>
    <lineage>
        <taxon>Eukaryota</taxon>
        <taxon>Metazoa</taxon>
        <taxon>Ecdysozoa</taxon>
        <taxon>Arthropoda</taxon>
        <taxon>Chelicerata</taxon>
        <taxon>Arachnida</taxon>
        <taxon>Acari</taxon>
        <taxon>Acariformes</taxon>
        <taxon>Sarcoptiformes</taxon>
        <taxon>Astigmata</taxon>
        <taxon>Psoroptidia</taxon>
        <taxon>Sarcoptoidea</taxon>
        <taxon>Sarcoptidae</taxon>
        <taxon>Sarcoptinae</taxon>
        <taxon>Sarcoptes</taxon>
    </lineage>
</organism>
<dbReference type="NCBIfam" id="NF004283">
    <property type="entry name" value="PRK05692.1"/>
    <property type="match status" value="1"/>
</dbReference>
<comment type="catalytic activity">
    <reaction evidence="6">
        <text>(3S)-3-hydroxy-3-methylglutaryl-CoA = acetoacetate + acetyl-CoA</text>
        <dbReference type="Rhea" id="RHEA:24404"/>
        <dbReference type="ChEBI" id="CHEBI:13705"/>
        <dbReference type="ChEBI" id="CHEBI:43074"/>
        <dbReference type="ChEBI" id="CHEBI:57288"/>
        <dbReference type="EC" id="4.1.3.4"/>
    </reaction>
</comment>
<reference evidence="10" key="1">
    <citation type="journal article" date="2020" name="PLoS Negl. Trop. Dis.">
        <title>High-quality nuclear genome for Sarcoptes scabiei-A critical resource for a neglected parasite.</title>
        <authorList>
            <person name="Korhonen P.K."/>
            <person name="Gasser R.B."/>
            <person name="Ma G."/>
            <person name="Wang T."/>
            <person name="Stroehlein A.J."/>
            <person name="Young N.D."/>
            <person name="Ang C.S."/>
            <person name="Fernando D.D."/>
            <person name="Lu H.C."/>
            <person name="Taylor S."/>
            <person name="Reynolds S.L."/>
            <person name="Mofiz E."/>
            <person name="Najaraj S.H."/>
            <person name="Gowda H."/>
            <person name="Madugundu A."/>
            <person name="Renuse S."/>
            <person name="Holt D."/>
            <person name="Pandey A."/>
            <person name="Papenfuss A.T."/>
            <person name="Fischer K."/>
        </authorList>
    </citation>
    <scope>NUCLEOTIDE SEQUENCE [LARGE SCALE GENOMIC DNA]</scope>
</reference>
<keyword evidence="10" id="KW-1185">Reference proteome</keyword>
<dbReference type="GO" id="GO:0006552">
    <property type="term" value="P:L-leucine catabolic process"/>
    <property type="evidence" value="ECO:0007669"/>
    <property type="project" value="TreeGrafter"/>
</dbReference>
<dbReference type="InterPro" id="IPR043594">
    <property type="entry name" value="HMGL"/>
</dbReference>
<comment type="pathway">
    <text evidence="1">Metabolic intermediate metabolism; (S)-3-hydroxy-3-methylglutaryl-CoA degradation; acetoacetate from (S)-3-hydroxy-3-methylglutaryl-CoA: step 1/1.</text>
</comment>
<dbReference type="GO" id="GO:0046951">
    <property type="term" value="P:ketone body biosynthetic process"/>
    <property type="evidence" value="ECO:0007669"/>
    <property type="project" value="TreeGrafter"/>
</dbReference>
<dbReference type="PANTHER" id="PTHR42738">
    <property type="entry name" value="HYDROXYMETHYLGLUTARYL-COA LYASE"/>
    <property type="match status" value="1"/>
</dbReference>
<keyword evidence="4" id="KW-0479">Metal-binding</keyword>
<dbReference type="PROSITE" id="PS50991">
    <property type="entry name" value="PYR_CT"/>
    <property type="match status" value="1"/>
</dbReference>
<evidence type="ECO:0000256" key="6">
    <source>
        <dbReference type="ARBA" id="ARBA00049877"/>
    </source>
</evidence>
<dbReference type="EMBL" id="WVUK01000055">
    <property type="protein sequence ID" value="KAF7493706.1"/>
    <property type="molecule type" value="Genomic_DNA"/>
</dbReference>
<dbReference type="AlphaFoldDB" id="A0A834RBQ6"/>
<dbReference type="SUPFAM" id="SSF51569">
    <property type="entry name" value="Aldolase"/>
    <property type="match status" value="1"/>
</dbReference>